<dbReference type="PRINTS" id="PR00081">
    <property type="entry name" value="GDHRDH"/>
</dbReference>
<dbReference type="Proteomes" id="UP000184073">
    <property type="component" value="Unassembled WGS sequence"/>
</dbReference>
<dbReference type="Gene3D" id="3.40.50.720">
    <property type="entry name" value="NAD(P)-binding Rossmann-like Domain"/>
    <property type="match status" value="1"/>
</dbReference>
<dbReference type="GeneID" id="63731143"/>
<dbReference type="InterPro" id="IPR052184">
    <property type="entry name" value="SDR_enzymes"/>
</dbReference>
<sequence length="270" mass="28862">MSSYAITGASRGIGWAFISILSSNPSNTVIALVRNKAATDKRVADELPGRTNIHVLKADLDSYSDLETAAEDTSKITGGSLDYLVANAALLTLYDQFDSLGDLGKDPTTLEQEMLANFKTNTIAQIHLFNLFTPLILRGTAKKVIAISSGHADVDLVTKFNVATAGVYSISKIGLNMAVAKFSAQYSADGVLFLSLSPGMVDTGGFAQLTDEQRAGLGEMVKKFQEYAPTFTAPISPEESVNAMLNVIENATVEKDAGAFLSHKGDRNWL</sequence>
<evidence type="ECO:0000313" key="2">
    <source>
        <dbReference type="Proteomes" id="UP000184073"/>
    </source>
</evidence>
<dbReference type="EMBL" id="KV878128">
    <property type="protein sequence ID" value="OJJ01293.1"/>
    <property type="molecule type" value="Genomic_DNA"/>
</dbReference>
<keyword evidence="2" id="KW-1185">Reference proteome</keyword>
<dbReference type="SUPFAM" id="SSF51735">
    <property type="entry name" value="NAD(P)-binding Rossmann-fold domains"/>
    <property type="match status" value="1"/>
</dbReference>
<dbReference type="RefSeq" id="XP_040667055.1">
    <property type="nucleotide sequence ID" value="XM_040815632.1"/>
</dbReference>
<dbReference type="InterPro" id="IPR002347">
    <property type="entry name" value="SDR_fam"/>
</dbReference>
<organism evidence="1 2">
    <name type="scientific">Aspergillus versicolor CBS 583.65</name>
    <dbReference type="NCBI Taxonomy" id="1036611"/>
    <lineage>
        <taxon>Eukaryota</taxon>
        <taxon>Fungi</taxon>
        <taxon>Dikarya</taxon>
        <taxon>Ascomycota</taxon>
        <taxon>Pezizomycotina</taxon>
        <taxon>Eurotiomycetes</taxon>
        <taxon>Eurotiomycetidae</taxon>
        <taxon>Eurotiales</taxon>
        <taxon>Aspergillaceae</taxon>
        <taxon>Aspergillus</taxon>
        <taxon>Aspergillus subgen. Nidulantes</taxon>
    </lineage>
</organism>
<evidence type="ECO:0000313" key="1">
    <source>
        <dbReference type="EMBL" id="OJJ01293.1"/>
    </source>
</evidence>
<dbReference type="OrthoDB" id="7289984at2759"/>
<gene>
    <name evidence="1" type="ORF">ASPVEDRAFT_626986</name>
</gene>
<dbReference type="GO" id="GO:0016616">
    <property type="term" value="F:oxidoreductase activity, acting on the CH-OH group of donors, NAD or NADP as acceptor"/>
    <property type="evidence" value="ECO:0007669"/>
    <property type="project" value="TreeGrafter"/>
</dbReference>
<dbReference type="PANTHER" id="PTHR45458">
    <property type="entry name" value="SHORT-CHAIN DEHYDROGENASE/REDUCTASE SDR"/>
    <property type="match status" value="1"/>
</dbReference>
<dbReference type="VEuPathDB" id="FungiDB:ASPVEDRAFT_626986"/>
<dbReference type="AlphaFoldDB" id="A0A1L9PIK6"/>
<proteinExistence type="predicted"/>
<dbReference type="Pfam" id="PF00106">
    <property type="entry name" value="adh_short"/>
    <property type="match status" value="1"/>
</dbReference>
<name>A0A1L9PIK6_ASPVE</name>
<accession>A0A1L9PIK6</accession>
<dbReference type="InterPro" id="IPR036291">
    <property type="entry name" value="NAD(P)-bd_dom_sf"/>
</dbReference>
<evidence type="ECO:0008006" key="3">
    <source>
        <dbReference type="Google" id="ProtNLM"/>
    </source>
</evidence>
<protein>
    <recommendedName>
        <fullName evidence="3">NAD(P)-binding protein</fullName>
    </recommendedName>
</protein>
<reference evidence="2" key="1">
    <citation type="journal article" date="2017" name="Genome Biol.">
        <title>Comparative genomics reveals high biological diversity and specific adaptations in the industrially and medically important fungal genus Aspergillus.</title>
        <authorList>
            <person name="de Vries R.P."/>
            <person name="Riley R."/>
            <person name="Wiebenga A."/>
            <person name="Aguilar-Osorio G."/>
            <person name="Amillis S."/>
            <person name="Uchima C.A."/>
            <person name="Anderluh G."/>
            <person name="Asadollahi M."/>
            <person name="Askin M."/>
            <person name="Barry K."/>
            <person name="Battaglia E."/>
            <person name="Bayram O."/>
            <person name="Benocci T."/>
            <person name="Braus-Stromeyer S.A."/>
            <person name="Caldana C."/>
            <person name="Canovas D."/>
            <person name="Cerqueira G.C."/>
            <person name="Chen F."/>
            <person name="Chen W."/>
            <person name="Choi C."/>
            <person name="Clum A."/>
            <person name="Dos Santos R.A."/>
            <person name="Damasio A.R."/>
            <person name="Diallinas G."/>
            <person name="Emri T."/>
            <person name="Fekete E."/>
            <person name="Flipphi M."/>
            <person name="Freyberg S."/>
            <person name="Gallo A."/>
            <person name="Gournas C."/>
            <person name="Habgood R."/>
            <person name="Hainaut M."/>
            <person name="Harispe M.L."/>
            <person name="Henrissat B."/>
            <person name="Hilden K.S."/>
            <person name="Hope R."/>
            <person name="Hossain A."/>
            <person name="Karabika E."/>
            <person name="Karaffa L."/>
            <person name="Karanyi Z."/>
            <person name="Krasevec N."/>
            <person name="Kuo A."/>
            <person name="Kusch H."/>
            <person name="LaButti K."/>
            <person name="Lagendijk E.L."/>
            <person name="Lapidus A."/>
            <person name="Levasseur A."/>
            <person name="Lindquist E."/>
            <person name="Lipzen A."/>
            <person name="Logrieco A.F."/>
            <person name="MacCabe A."/>
            <person name="Maekelae M.R."/>
            <person name="Malavazi I."/>
            <person name="Melin P."/>
            <person name="Meyer V."/>
            <person name="Mielnichuk N."/>
            <person name="Miskei M."/>
            <person name="Molnar A.P."/>
            <person name="Mule G."/>
            <person name="Ngan C.Y."/>
            <person name="Orejas M."/>
            <person name="Orosz E."/>
            <person name="Ouedraogo J.P."/>
            <person name="Overkamp K.M."/>
            <person name="Park H.-S."/>
            <person name="Perrone G."/>
            <person name="Piumi F."/>
            <person name="Punt P.J."/>
            <person name="Ram A.F."/>
            <person name="Ramon A."/>
            <person name="Rauscher S."/>
            <person name="Record E."/>
            <person name="Riano-Pachon D.M."/>
            <person name="Robert V."/>
            <person name="Roehrig J."/>
            <person name="Ruller R."/>
            <person name="Salamov A."/>
            <person name="Salih N.S."/>
            <person name="Samson R.A."/>
            <person name="Sandor E."/>
            <person name="Sanguinetti M."/>
            <person name="Schuetze T."/>
            <person name="Sepcic K."/>
            <person name="Shelest E."/>
            <person name="Sherlock G."/>
            <person name="Sophianopoulou V."/>
            <person name="Squina F.M."/>
            <person name="Sun H."/>
            <person name="Susca A."/>
            <person name="Todd R.B."/>
            <person name="Tsang A."/>
            <person name="Unkles S.E."/>
            <person name="van de Wiele N."/>
            <person name="van Rossen-Uffink D."/>
            <person name="Oliveira J.V."/>
            <person name="Vesth T.C."/>
            <person name="Visser J."/>
            <person name="Yu J.-H."/>
            <person name="Zhou M."/>
            <person name="Andersen M.R."/>
            <person name="Archer D.B."/>
            <person name="Baker S.E."/>
            <person name="Benoit I."/>
            <person name="Brakhage A.A."/>
            <person name="Braus G.H."/>
            <person name="Fischer R."/>
            <person name="Frisvad J.C."/>
            <person name="Goldman G.H."/>
            <person name="Houbraken J."/>
            <person name="Oakley B."/>
            <person name="Pocsi I."/>
            <person name="Scazzocchio C."/>
            <person name="Seiboth B."/>
            <person name="vanKuyk P.A."/>
            <person name="Wortman J."/>
            <person name="Dyer P.S."/>
            <person name="Grigoriev I.V."/>
        </authorList>
    </citation>
    <scope>NUCLEOTIDE SEQUENCE [LARGE SCALE GENOMIC DNA]</scope>
    <source>
        <strain evidence="2">CBS 583.65</strain>
    </source>
</reference>
<dbReference type="PANTHER" id="PTHR45458:SF3">
    <property type="entry name" value="CHAIN DEHYDROGENASE (ATSC), PUTATIVE-RELATED"/>
    <property type="match status" value="1"/>
</dbReference>